<organism evidence="8 9">
    <name type="scientific">Arthrobacter terrae</name>
    <dbReference type="NCBI Taxonomy" id="2935737"/>
    <lineage>
        <taxon>Bacteria</taxon>
        <taxon>Bacillati</taxon>
        <taxon>Actinomycetota</taxon>
        <taxon>Actinomycetes</taxon>
        <taxon>Micrococcales</taxon>
        <taxon>Micrococcaceae</taxon>
        <taxon>Arthrobacter</taxon>
    </lineage>
</organism>
<dbReference type="InterPro" id="IPR010985">
    <property type="entry name" value="Ribbon_hlx_hlx"/>
</dbReference>
<dbReference type="RefSeq" id="WP_196395482.1">
    <property type="nucleotide sequence ID" value="NZ_JADNYM010000004.1"/>
</dbReference>
<accession>A0A931G3D3</accession>
<proteinExistence type="inferred from homology"/>
<evidence type="ECO:0000256" key="5">
    <source>
        <dbReference type="ARBA" id="ARBA00023163"/>
    </source>
</evidence>
<evidence type="ECO:0000256" key="2">
    <source>
        <dbReference type="ARBA" id="ARBA00022649"/>
    </source>
</evidence>
<keyword evidence="5" id="KW-0804">Transcription</keyword>
<dbReference type="Pfam" id="PF08681">
    <property type="entry name" value="TacA1"/>
    <property type="match status" value="1"/>
</dbReference>
<comment type="similarity">
    <text evidence="6">Belongs to the TacA antitoxin family.</text>
</comment>
<keyword evidence="9" id="KW-1185">Reference proteome</keyword>
<evidence type="ECO:0000313" key="8">
    <source>
        <dbReference type="EMBL" id="MBG0738536.1"/>
    </source>
</evidence>
<dbReference type="AlphaFoldDB" id="A0A931G3D3"/>
<dbReference type="GO" id="GO:0006355">
    <property type="term" value="P:regulation of DNA-templated transcription"/>
    <property type="evidence" value="ECO:0007669"/>
    <property type="project" value="InterPro"/>
</dbReference>
<evidence type="ECO:0000256" key="6">
    <source>
        <dbReference type="ARBA" id="ARBA00049988"/>
    </source>
</evidence>
<evidence type="ECO:0000256" key="1">
    <source>
        <dbReference type="ARBA" id="ARBA00022491"/>
    </source>
</evidence>
<dbReference type="PANTHER" id="PTHR35401:SF1">
    <property type="entry name" value="CYTOPLASMIC PROTEIN"/>
    <property type="match status" value="1"/>
</dbReference>
<comment type="caution">
    <text evidence="8">The sequence shown here is derived from an EMBL/GenBank/DDBJ whole genome shotgun (WGS) entry which is preliminary data.</text>
</comment>
<name>A0A931G3D3_9MICC</name>
<dbReference type="InterPro" id="IPR014795">
    <property type="entry name" value="TacA_1-like"/>
</dbReference>
<dbReference type="Gene3D" id="1.20.5.780">
    <property type="entry name" value="Single helix bin"/>
    <property type="match status" value="1"/>
</dbReference>
<evidence type="ECO:0000256" key="3">
    <source>
        <dbReference type="ARBA" id="ARBA00023015"/>
    </source>
</evidence>
<evidence type="ECO:0000313" key="9">
    <source>
        <dbReference type="Proteomes" id="UP000655366"/>
    </source>
</evidence>
<keyword evidence="4" id="KW-0238">DNA-binding</keyword>
<sequence length="98" mass="11217">MSTSSLHPKPVRSQRINVRATPRQEQLLRRAAEATDRSMTDFILESASVEAERILADRLWFVADEPQWAEFKRLLELPLTSTAKLAKLARRPSPFQGE</sequence>
<feature type="region of interest" description="Disordered" evidence="7">
    <location>
        <begin position="1"/>
        <end position="25"/>
    </location>
</feature>
<keyword evidence="2" id="KW-1277">Toxin-antitoxin system</keyword>
<evidence type="ECO:0000256" key="7">
    <source>
        <dbReference type="SAM" id="MobiDB-lite"/>
    </source>
</evidence>
<dbReference type="EMBL" id="JADNYM010000004">
    <property type="protein sequence ID" value="MBG0738536.1"/>
    <property type="molecule type" value="Genomic_DNA"/>
</dbReference>
<gene>
    <name evidence="8" type="ORF">IV500_03740</name>
</gene>
<evidence type="ECO:0000256" key="4">
    <source>
        <dbReference type="ARBA" id="ARBA00023125"/>
    </source>
</evidence>
<reference evidence="8 9" key="1">
    <citation type="submission" date="2020-11" db="EMBL/GenBank/DDBJ databases">
        <title>Arthrobacter antarcticus sp. nov., isolated from Antarctic Soil.</title>
        <authorList>
            <person name="Li J."/>
        </authorList>
    </citation>
    <scope>NUCLEOTIDE SEQUENCE [LARGE SCALE GENOMIC DNA]</scope>
    <source>
        <strain evidence="8 9">Z1-20</strain>
    </source>
</reference>
<keyword evidence="3" id="KW-0805">Transcription regulation</keyword>
<dbReference type="SUPFAM" id="SSF47598">
    <property type="entry name" value="Ribbon-helix-helix"/>
    <property type="match status" value="1"/>
</dbReference>
<dbReference type="PANTHER" id="PTHR35401">
    <property type="entry name" value="COPG FAMILY HELIX-TURN-HELIX PROTEIN-RELATED-RELATED"/>
    <property type="match status" value="1"/>
</dbReference>
<protein>
    <submittedName>
        <fullName evidence="8">DUF1778 domain-containing protein</fullName>
    </submittedName>
</protein>
<keyword evidence="1" id="KW-0678">Repressor</keyword>
<dbReference type="Proteomes" id="UP000655366">
    <property type="component" value="Unassembled WGS sequence"/>
</dbReference>
<dbReference type="GO" id="GO:0003677">
    <property type="term" value="F:DNA binding"/>
    <property type="evidence" value="ECO:0007669"/>
    <property type="project" value="UniProtKB-KW"/>
</dbReference>